<evidence type="ECO:0000256" key="1">
    <source>
        <dbReference type="ARBA" id="ARBA00022553"/>
    </source>
</evidence>
<keyword evidence="3" id="KW-0067">ATP-binding</keyword>
<dbReference type="InterPro" id="IPR002197">
    <property type="entry name" value="HTH_Fis"/>
</dbReference>
<dbReference type="InterPro" id="IPR025662">
    <property type="entry name" value="Sigma_54_int_dom_ATP-bd_1"/>
</dbReference>
<dbReference type="Pfam" id="PF00158">
    <property type="entry name" value="Sigma54_activat"/>
    <property type="match status" value="1"/>
</dbReference>
<evidence type="ECO:0000256" key="4">
    <source>
        <dbReference type="ARBA" id="ARBA00023012"/>
    </source>
</evidence>
<evidence type="ECO:0000256" key="6">
    <source>
        <dbReference type="ARBA" id="ARBA00023163"/>
    </source>
</evidence>
<dbReference type="InterPro" id="IPR009057">
    <property type="entry name" value="Homeodomain-like_sf"/>
</dbReference>
<name>A0A1A7C8F5_9BURK</name>
<keyword evidence="2" id="KW-0547">Nucleotide-binding</keyword>
<dbReference type="InterPro" id="IPR002078">
    <property type="entry name" value="Sigma_54_int"/>
</dbReference>
<keyword evidence="11" id="KW-1185">Reference proteome</keyword>
<dbReference type="STRING" id="1747903.ASR47_10285"/>
<keyword evidence="4" id="KW-0902">Two-component regulatory system</keyword>
<dbReference type="SUPFAM" id="SSF52540">
    <property type="entry name" value="P-loop containing nucleoside triphosphate hydrolases"/>
    <property type="match status" value="1"/>
</dbReference>
<dbReference type="FunFam" id="3.40.50.300:FF:000006">
    <property type="entry name" value="DNA-binding transcriptional regulator NtrC"/>
    <property type="match status" value="1"/>
</dbReference>
<dbReference type="Gene3D" id="3.40.50.300">
    <property type="entry name" value="P-loop containing nucleotide triphosphate hydrolases"/>
    <property type="match status" value="1"/>
</dbReference>
<dbReference type="EMBL" id="LOCQ01000035">
    <property type="protein sequence ID" value="OBV41299.1"/>
    <property type="molecule type" value="Genomic_DNA"/>
</dbReference>
<dbReference type="PROSITE" id="PS50110">
    <property type="entry name" value="RESPONSE_REGULATORY"/>
    <property type="match status" value="1"/>
</dbReference>
<dbReference type="SUPFAM" id="SSF46689">
    <property type="entry name" value="Homeodomain-like"/>
    <property type="match status" value="1"/>
</dbReference>
<sequence length="448" mass="49826">MFDGLKVLLVEDDPTVREGSEQALQLAGLDVLAFDSAEQAYKLLTPDFAGIVVSDVRLPGMSGLDLLQAIKQLDANLPVILVTGHGDITMAVHAMRTGAYDFIEKPYSSEQLVDVILRALETRRLMLEVHSLRRQLEDGGGIESRLLGNSQSMRDIRRLILDVADEPADVLIYGDTGTGKEMVARCLHDYSHRRKHNFVAVNCGAIPESIFESEVFGHETGAFTGAAKRQVGKIEHADHGTFFLDEIESLPLSLQVKLLRVLQERYIERLGSNMATPVDVRVVAAAKLDLEELSQQQKFRSDLYYRLNLIVLHLPPLRERRDDIPMLFEHFVLAAAARYNRAAPMVSSAQMRKLMAHGWPGNVRELRNIADRFVLGIAGGSSNLLATGAQAEALSLAEQVNGFERALIEQELRAYAGNVSEVSTVLGLPKQTLYHKMQKYNLVAEEFR</sequence>
<keyword evidence="6" id="KW-0804">Transcription</keyword>
<dbReference type="SMART" id="SM00448">
    <property type="entry name" value="REC"/>
    <property type="match status" value="1"/>
</dbReference>
<dbReference type="PROSITE" id="PS00688">
    <property type="entry name" value="SIGMA54_INTERACT_3"/>
    <property type="match status" value="1"/>
</dbReference>
<dbReference type="GO" id="GO:0005524">
    <property type="term" value="F:ATP binding"/>
    <property type="evidence" value="ECO:0007669"/>
    <property type="project" value="UniProtKB-KW"/>
</dbReference>
<evidence type="ECO:0000259" key="9">
    <source>
        <dbReference type="PROSITE" id="PS50110"/>
    </source>
</evidence>
<dbReference type="InterPro" id="IPR027417">
    <property type="entry name" value="P-loop_NTPase"/>
</dbReference>
<gene>
    <name evidence="10" type="ORF">ASR47_10285</name>
</gene>
<evidence type="ECO:0000256" key="7">
    <source>
        <dbReference type="PROSITE-ProRule" id="PRU00169"/>
    </source>
</evidence>
<dbReference type="CDD" id="cd00009">
    <property type="entry name" value="AAA"/>
    <property type="match status" value="1"/>
</dbReference>
<dbReference type="Pfam" id="PF25601">
    <property type="entry name" value="AAA_lid_14"/>
    <property type="match status" value="1"/>
</dbReference>
<feature type="domain" description="Sigma-54 factor interaction" evidence="8">
    <location>
        <begin position="146"/>
        <end position="375"/>
    </location>
</feature>
<organism evidence="10 11">
    <name type="scientific">Janthinobacterium psychrotolerans</name>
    <dbReference type="NCBI Taxonomy" id="1747903"/>
    <lineage>
        <taxon>Bacteria</taxon>
        <taxon>Pseudomonadati</taxon>
        <taxon>Pseudomonadota</taxon>
        <taxon>Betaproteobacteria</taxon>
        <taxon>Burkholderiales</taxon>
        <taxon>Oxalobacteraceae</taxon>
        <taxon>Janthinobacterium</taxon>
    </lineage>
</organism>
<dbReference type="InterPro" id="IPR058031">
    <property type="entry name" value="AAA_lid_NorR"/>
</dbReference>
<reference evidence="10 11" key="1">
    <citation type="submission" date="2016-04" db="EMBL/GenBank/DDBJ databases">
        <title>Draft genome sequence of Janthinobacterium psychrotolerans sp. nov., isolated from freshwater sediments in Denmark.</title>
        <authorList>
            <person name="Gong X."/>
            <person name="Skrivergaard S."/>
            <person name="Korsgaard B.S."/>
            <person name="Schreiber L."/>
            <person name="Marshall I.P."/>
            <person name="Finster K."/>
            <person name="Schramm A."/>
        </authorList>
    </citation>
    <scope>NUCLEOTIDE SEQUENCE [LARGE SCALE GENOMIC DNA]</scope>
    <source>
        <strain evidence="10 11">S3-2</strain>
    </source>
</reference>
<dbReference type="Gene3D" id="3.40.50.2300">
    <property type="match status" value="1"/>
</dbReference>
<dbReference type="InterPro" id="IPR025944">
    <property type="entry name" value="Sigma_54_int_dom_CS"/>
</dbReference>
<dbReference type="PATRIC" id="fig|1747903.4.peg.4978"/>
<dbReference type="Proteomes" id="UP000092713">
    <property type="component" value="Unassembled WGS sequence"/>
</dbReference>
<protein>
    <submittedName>
        <fullName evidence="10">Two-component system, NtrC family, C4-dicarboxylate transport response regulator DctD</fullName>
    </submittedName>
</protein>
<keyword evidence="1 7" id="KW-0597">Phosphoprotein</keyword>
<dbReference type="SMART" id="SM00382">
    <property type="entry name" value="AAA"/>
    <property type="match status" value="1"/>
</dbReference>
<dbReference type="InterPro" id="IPR001789">
    <property type="entry name" value="Sig_transdc_resp-reg_receiver"/>
</dbReference>
<dbReference type="InterPro" id="IPR011006">
    <property type="entry name" value="CheY-like_superfamily"/>
</dbReference>
<dbReference type="CDD" id="cd17549">
    <property type="entry name" value="REC_DctD-like"/>
    <property type="match status" value="1"/>
</dbReference>
<comment type="caution">
    <text evidence="10">The sequence shown here is derived from an EMBL/GenBank/DDBJ whole genome shotgun (WGS) entry which is preliminary data.</text>
</comment>
<evidence type="ECO:0000256" key="5">
    <source>
        <dbReference type="ARBA" id="ARBA00023015"/>
    </source>
</evidence>
<dbReference type="PRINTS" id="PR01590">
    <property type="entry name" value="HTHFIS"/>
</dbReference>
<dbReference type="InterPro" id="IPR003593">
    <property type="entry name" value="AAA+_ATPase"/>
</dbReference>
<dbReference type="PROSITE" id="PS00675">
    <property type="entry name" value="SIGMA54_INTERACT_1"/>
    <property type="match status" value="1"/>
</dbReference>
<dbReference type="Gene3D" id="1.10.10.60">
    <property type="entry name" value="Homeodomain-like"/>
    <property type="match status" value="1"/>
</dbReference>
<dbReference type="PANTHER" id="PTHR32071:SF57">
    <property type="entry name" value="C4-DICARBOXYLATE TRANSPORT TRANSCRIPTIONAL REGULATORY PROTEIN DCTD"/>
    <property type="match status" value="1"/>
</dbReference>
<dbReference type="GO" id="GO:0006355">
    <property type="term" value="P:regulation of DNA-templated transcription"/>
    <property type="evidence" value="ECO:0007669"/>
    <property type="project" value="InterPro"/>
</dbReference>
<proteinExistence type="predicted"/>
<evidence type="ECO:0000313" key="10">
    <source>
        <dbReference type="EMBL" id="OBV41299.1"/>
    </source>
</evidence>
<dbReference type="SUPFAM" id="SSF52172">
    <property type="entry name" value="CheY-like"/>
    <property type="match status" value="1"/>
</dbReference>
<dbReference type="AlphaFoldDB" id="A0A1A7C8F5"/>
<keyword evidence="5" id="KW-0805">Transcription regulation</keyword>
<dbReference type="Gene3D" id="1.10.8.60">
    <property type="match status" value="1"/>
</dbReference>
<evidence type="ECO:0000259" key="8">
    <source>
        <dbReference type="PROSITE" id="PS50045"/>
    </source>
</evidence>
<dbReference type="PANTHER" id="PTHR32071">
    <property type="entry name" value="TRANSCRIPTIONAL REGULATORY PROTEIN"/>
    <property type="match status" value="1"/>
</dbReference>
<dbReference type="Pfam" id="PF00072">
    <property type="entry name" value="Response_reg"/>
    <property type="match status" value="1"/>
</dbReference>
<feature type="modified residue" description="4-aspartylphosphate" evidence="7">
    <location>
        <position position="55"/>
    </location>
</feature>
<dbReference type="FunFam" id="3.40.50.2300:FF:000018">
    <property type="entry name" value="DNA-binding transcriptional regulator NtrC"/>
    <property type="match status" value="1"/>
</dbReference>
<dbReference type="Pfam" id="PF02954">
    <property type="entry name" value="HTH_8"/>
    <property type="match status" value="1"/>
</dbReference>
<dbReference type="PROSITE" id="PS50045">
    <property type="entry name" value="SIGMA54_INTERACT_4"/>
    <property type="match status" value="1"/>
</dbReference>
<feature type="domain" description="Response regulatory" evidence="9">
    <location>
        <begin position="6"/>
        <end position="120"/>
    </location>
</feature>
<dbReference type="RefSeq" id="WP_171898870.1">
    <property type="nucleotide sequence ID" value="NZ_LOCQ01000035.1"/>
</dbReference>
<evidence type="ECO:0000256" key="2">
    <source>
        <dbReference type="ARBA" id="ARBA00022741"/>
    </source>
</evidence>
<dbReference type="GO" id="GO:0000160">
    <property type="term" value="P:phosphorelay signal transduction system"/>
    <property type="evidence" value="ECO:0007669"/>
    <property type="project" value="UniProtKB-KW"/>
</dbReference>
<evidence type="ECO:0000256" key="3">
    <source>
        <dbReference type="ARBA" id="ARBA00022840"/>
    </source>
</evidence>
<evidence type="ECO:0000313" key="11">
    <source>
        <dbReference type="Proteomes" id="UP000092713"/>
    </source>
</evidence>
<accession>A0A1A7C8F5</accession>
<dbReference type="GO" id="GO:0043565">
    <property type="term" value="F:sequence-specific DNA binding"/>
    <property type="evidence" value="ECO:0007669"/>
    <property type="project" value="InterPro"/>
</dbReference>